<dbReference type="RefSeq" id="XP_019099581.1">
    <property type="nucleotide sequence ID" value="XM_019244036.1"/>
</dbReference>
<dbReference type="GeneID" id="109132428"/>
<evidence type="ECO:0000313" key="3">
    <source>
        <dbReference type="RefSeq" id="XP_019099581.1"/>
    </source>
</evidence>
<feature type="compositionally biased region" description="Polar residues" evidence="1">
    <location>
        <begin position="61"/>
        <end position="82"/>
    </location>
</feature>
<name>A0ABM1RKP3_CAMSA</name>
<reference evidence="3" key="2">
    <citation type="submission" date="2025-08" db="UniProtKB">
        <authorList>
            <consortium name="RefSeq"/>
        </authorList>
    </citation>
    <scope>IDENTIFICATION</scope>
    <source>
        <tissue evidence="3">Leaf</tissue>
    </source>
</reference>
<keyword evidence="2" id="KW-1185">Reference proteome</keyword>
<proteinExistence type="predicted"/>
<gene>
    <name evidence="3" type="primary">LOC109132428</name>
</gene>
<organism evidence="2 3">
    <name type="scientific">Camelina sativa</name>
    <name type="common">False flax</name>
    <name type="synonym">Myagrum sativum</name>
    <dbReference type="NCBI Taxonomy" id="90675"/>
    <lineage>
        <taxon>Eukaryota</taxon>
        <taxon>Viridiplantae</taxon>
        <taxon>Streptophyta</taxon>
        <taxon>Embryophyta</taxon>
        <taxon>Tracheophyta</taxon>
        <taxon>Spermatophyta</taxon>
        <taxon>Magnoliopsida</taxon>
        <taxon>eudicotyledons</taxon>
        <taxon>Gunneridae</taxon>
        <taxon>Pentapetalae</taxon>
        <taxon>rosids</taxon>
        <taxon>malvids</taxon>
        <taxon>Brassicales</taxon>
        <taxon>Brassicaceae</taxon>
        <taxon>Camelineae</taxon>
        <taxon>Camelina</taxon>
    </lineage>
</organism>
<feature type="compositionally biased region" description="Low complexity" evidence="1">
    <location>
        <begin position="83"/>
        <end position="95"/>
    </location>
</feature>
<feature type="region of interest" description="Disordered" evidence="1">
    <location>
        <begin position="61"/>
        <end position="109"/>
    </location>
</feature>
<accession>A0ABM1RKP3</accession>
<evidence type="ECO:0000313" key="2">
    <source>
        <dbReference type="Proteomes" id="UP000694864"/>
    </source>
</evidence>
<reference evidence="2" key="1">
    <citation type="journal article" date="2014" name="Nat. Commun.">
        <title>The emerging biofuel crop Camelina sativa retains a highly undifferentiated hexaploid genome structure.</title>
        <authorList>
            <person name="Kagale S."/>
            <person name="Koh C."/>
            <person name="Nixon J."/>
            <person name="Bollina V."/>
            <person name="Clarke W.E."/>
            <person name="Tuteja R."/>
            <person name="Spillane C."/>
            <person name="Robinson S.J."/>
            <person name="Links M.G."/>
            <person name="Clarke C."/>
            <person name="Higgins E.E."/>
            <person name="Huebert T."/>
            <person name="Sharpe A.G."/>
            <person name="Parkin I.A."/>
        </authorList>
    </citation>
    <scope>NUCLEOTIDE SEQUENCE [LARGE SCALE GENOMIC DNA]</scope>
    <source>
        <strain evidence="2">cv. DH55</strain>
    </source>
</reference>
<dbReference type="Proteomes" id="UP000694864">
    <property type="component" value="Chromosome 4"/>
</dbReference>
<evidence type="ECO:0000256" key="1">
    <source>
        <dbReference type="SAM" id="MobiDB-lite"/>
    </source>
</evidence>
<feature type="compositionally biased region" description="Polar residues" evidence="1">
    <location>
        <begin position="99"/>
        <end position="109"/>
    </location>
</feature>
<sequence>MVPRIVHEWLTYIASKVYGKLSFGKSAEEPNIPIAATALRSRRSRVDFVFVDNEAQEITNEAQEITNESQEIPNVSTTSQELPSSSASPTTLTPHSSERSNSLRSIVIQ</sequence>
<protein>
    <submittedName>
        <fullName evidence="3">Uncharacterized protein LOC109132428</fullName>
    </submittedName>
</protein>